<name>A0A507QP52_MONPU</name>
<reference evidence="8 9" key="1">
    <citation type="submission" date="2019-06" db="EMBL/GenBank/DDBJ databases">
        <title>Wine fermentation using esterase from Monascus purpureus.</title>
        <authorList>
            <person name="Geng C."/>
            <person name="Zhang Y."/>
        </authorList>
    </citation>
    <scope>NUCLEOTIDE SEQUENCE [LARGE SCALE GENOMIC DNA]</scope>
    <source>
        <strain evidence="8">HQ1</strain>
    </source>
</reference>
<dbReference type="EMBL" id="VIFY01000116">
    <property type="protein sequence ID" value="TQB70249.1"/>
    <property type="molecule type" value="Genomic_DNA"/>
</dbReference>
<dbReference type="Proteomes" id="UP000319663">
    <property type="component" value="Unassembled WGS sequence"/>
</dbReference>
<evidence type="ECO:0000313" key="9">
    <source>
        <dbReference type="Proteomes" id="UP000319663"/>
    </source>
</evidence>
<dbReference type="GO" id="GO:0005506">
    <property type="term" value="F:iron ion binding"/>
    <property type="evidence" value="ECO:0007669"/>
    <property type="project" value="InterPro"/>
</dbReference>
<keyword evidence="6" id="KW-0349">Heme</keyword>
<dbReference type="PRINTS" id="PR00465">
    <property type="entry name" value="EP450IV"/>
</dbReference>
<dbReference type="InterPro" id="IPR001128">
    <property type="entry name" value="Cyt_P450"/>
</dbReference>
<dbReference type="GO" id="GO:0020037">
    <property type="term" value="F:heme binding"/>
    <property type="evidence" value="ECO:0007669"/>
    <property type="project" value="InterPro"/>
</dbReference>
<dbReference type="InterPro" id="IPR002403">
    <property type="entry name" value="Cyt_P450_E_grp-IV"/>
</dbReference>
<keyword evidence="3 6" id="KW-0479">Metal-binding</keyword>
<evidence type="ECO:0000256" key="1">
    <source>
        <dbReference type="ARBA" id="ARBA00001971"/>
    </source>
</evidence>
<keyword evidence="7" id="KW-0732">Signal</keyword>
<dbReference type="InterPro" id="IPR053007">
    <property type="entry name" value="CYP450_monoxygenase_sec-met"/>
</dbReference>
<evidence type="ECO:0000256" key="5">
    <source>
        <dbReference type="ARBA" id="ARBA00023004"/>
    </source>
</evidence>
<dbReference type="InterPro" id="IPR036396">
    <property type="entry name" value="Cyt_P450_sf"/>
</dbReference>
<dbReference type="Pfam" id="PF00067">
    <property type="entry name" value="p450"/>
    <property type="match status" value="1"/>
</dbReference>
<sequence>MEWWVTAVLSALLSLIAYRKLAGPSAHPNEPPVIPTSIPYVGHLVGMMRHRSLYYSKISSNRSEGIYTLRMPGSTTYVITSPALVAAMDRKHRAISFQPFAVEFGKRVFSIAHGRYEDVLAADEKCLHQSLTPGESLNSMLRVSLASATKMLSCDSSFVEGVKGRAFDLSTWARHLMTRITTDAVYGTRHNPFGDPEVEAGFWAFEDGFYLYLGGISPRILAPAASAGRQTLFDAFARYHAVGGYKSASRLVQARYDIQGEQGLGVTESDLARLCALISFSFLSNTVPTATWVLWNIYSNDTLLAEVRYLLATYVHTSSSGGKPTRTLDISRVIKEAPLLTSLVHETLRVQTQNATLRTVKEDVWLNDQWFLRGGSRLLVSLSQIHNDTAAWGECAGNFDPKRFIRSDTMSGKFPGPAYRALGGGGTICCGRHFAVQEIIVVIAIMVLQYDLKPDGEQWTLPERKPHIAKTLVFPDGVRVMLSPRGDLEDSEWRFTFS</sequence>
<keyword evidence="9" id="KW-1185">Reference proteome</keyword>
<feature type="chain" id="PRO_5021251987" description="Cytochrome P450" evidence="7">
    <location>
        <begin position="23"/>
        <end position="498"/>
    </location>
</feature>
<evidence type="ECO:0000256" key="2">
    <source>
        <dbReference type="ARBA" id="ARBA00010617"/>
    </source>
</evidence>
<dbReference type="SUPFAM" id="SSF48264">
    <property type="entry name" value="Cytochrome P450"/>
    <property type="match status" value="1"/>
</dbReference>
<dbReference type="PANTHER" id="PTHR47582:SF1">
    <property type="entry name" value="P450, PUTATIVE (EUROFUNG)-RELATED"/>
    <property type="match status" value="1"/>
</dbReference>
<accession>A0A507QP52</accession>
<gene>
    <name evidence="8" type="ORF">MPDQ_000758</name>
</gene>
<feature type="signal peptide" evidence="7">
    <location>
        <begin position="1"/>
        <end position="22"/>
    </location>
</feature>
<proteinExistence type="inferred from homology"/>
<organism evidence="8 9">
    <name type="scientific">Monascus purpureus</name>
    <name type="common">Red mold</name>
    <name type="synonym">Monascus anka</name>
    <dbReference type="NCBI Taxonomy" id="5098"/>
    <lineage>
        <taxon>Eukaryota</taxon>
        <taxon>Fungi</taxon>
        <taxon>Dikarya</taxon>
        <taxon>Ascomycota</taxon>
        <taxon>Pezizomycotina</taxon>
        <taxon>Eurotiomycetes</taxon>
        <taxon>Eurotiomycetidae</taxon>
        <taxon>Eurotiales</taxon>
        <taxon>Aspergillaceae</taxon>
        <taxon>Monascus</taxon>
    </lineage>
</organism>
<evidence type="ECO:0008006" key="10">
    <source>
        <dbReference type="Google" id="ProtNLM"/>
    </source>
</evidence>
<dbReference type="Gene3D" id="1.10.630.10">
    <property type="entry name" value="Cytochrome P450"/>
    <property type="match status" value="1"/>
</dbReference>
<feature type="binding site" description="axial binding residue" evidence="6">
    <location>
        <position position="429"/>
    </location>
    <ligand>
        <name>heme</name>
        <dbReference type="ChEBI" id="CHEBI:30413"/>
    </ligand>
    <ligandPart>
        <name>Fe</name>
        <dbReference type="ChEBI" id="CHEBI:18248"/>
    </ligandPart>
</feature>
<dbReference type="GO" id="GO:0016705">
    <property type="term" value="F:oxidoreductase activity, acting on paired donors, with incorporation or reduction of molecular oxygen"/>
    <property type="evidence" value="ECO:0007669"/>
    <property type="project" value="InterPro"/>
</dbReference>
<evidence type="ECO:0000256" key="7">
    <source>
        <dbReference type="SAM" id="SignalP"/>
    </source>
</evidence>
<dbReference type="GO" id="GO:0004497">
    <property type="term" value="F:monooxygenase activity"/>
    <property type="evidence" value="ECO:0007669"/>
    <property type="project" value="InterPro"/>
</dbReference>
<protein>
    <recommendedName>
        <fullName evidence="10">Cytochrome P450</fullName>
    </recommendedName>
</protein>
<comment type="cofactor">
    <cofactor evidence="1 6">
        <name>heme</name>
        <dbReference type="ChEBI" id="CHEBI:30413"/>
    </cofactor>
</comment>
<evidence type="ECO:0000313" key="8">
    <source>
        <dbReference type="EMBL" id="TQB70249.1"/>
    </source>
</evidence>
<evidence type="ECO:0000256" key="3">
    <source>
        <dbReference type="ARBA" id="ARBA00022723"/>
    </source>
</evidence>
<dbReference type="AlphaFoldDB" id="A0A507QP52"/>
<comment type="similarity">
    <text evidence="2">Belongs to the cytochrome P450 family.</text>
</comment>
<comment type="caution">
    <text evidence="8">The sequence shown here is derived from an EMBL/GenBank/DDBJ whole genome shotgun (WGS) entry which is preliminary data.</text>
</comment>
<evidence type="ECO:0000256" key="6">
    <source>
        <dbReference type="PIRSR" id="PIRSR602403-1"/>
    </source>
</evidence>
<evidence type="ECO:0000256" key="4">
    <source>
        <dbReference type="ARBA" id="ARBA00023002"/>
    </source>
</evidence>
<dbReference type="CDD" id="cd11040">
    <property type="entry name" value="CYP7_CYP8-like"/>
    <property type="match status" value="1"/>
</dbReference>
<keyword evidence="5 6" id="KW-0408">Iron</keyword>
<dbReference type="STRING" id="5098.A0A507QP52"/>
<keyword evidence="4" id="KW-0560">Oxidoreductase</keyword>
<dbReference type="PANTHER" id="PTHR47582">
    <property type="entry name" value="P450, PUTATIVE (EUROFUNG)-RELATED"/>
    <property type="match status" value="1"/>
</dbReference>